<dbReference type="GO" id="GO:0003824">
    <property type="term" value="F:catalytic activity"/>
    <property type="evidence" value="ECO:0007669"/>
    <property type="project" value="InterPro"/>
</dbReference>
<dbReference type="Pfam" id="PF02515">
    <property type="entry name" value="CoA_transf_3"/>
    <property type="match status" value="1"/>
</dbReference>
<reference evidence="1" key="1">
    <citation type="journal article" date="2015" name="Nature">
        <title>Complex archaea that bridge the gap between prokaryotes and eukaryotes.</title>
        <authorList>
            <person name="Spang A."/>
            <person name="Saw J.H."/>
            <person name="Jorgensen S.L."/>
            <person name="Zaremba-Niedzwiedzka K."/>
            <person name="Martijn J."/>
            <person name="Lind A.E."/>
            <person name="van Eijk R."/>
            <person name="Schleper C."/>
            <person name="Guy L."/>
            <person name="Ettema T.J."/>
        </authorList>
    </citation>
    <scope>NUCLEOTIDE SEQUENCE</scope>
</reference>
<dbReference type="PANTHER" id="PTHR48228">
    <property type="entry name" value="SUCCINYL-COA--D-CITRAMALATE COA-TRANSFERASE"/>
    <property type="match status" value="1"/>
</dbReference>
<dbReference type="EMBL" id="LAZR01001784">
    <property type="protein sequence ID" value="KKN39077.1"/>
    <property type="molecule type" value="Genomic_DNA"/>
</dbReference>
<protein>
    <recommendedName>
        <fullName evidence="2">CoA transferase</fullName>
    </recommendedName>
</protein>
<dbReference type="Gene3D" id="3.40.50.10540">
    <property type="entry name" value="Crotonobetainyl-coa:carnitine coa-transferase, domain 1"/>
    <property type="match status" value="2"/>
</dbReference>
<proteinExistence type="predicted"/>
<dbReference type="InterPro" id="IPR044855">
    <property type="entry name" value="CoA-Trfase_III_dom3_sf"/>
</dbReference>
<dbReference type="InterPro" id="IPR003673">
    <property type="entry name" value="CoA-Trfase_fam_III"/>
</dbReference>
<evidence type="ECO:0008006" key="2">
    <source>
        <dbReference type="Google" id="ProtNLM"/>
    </source>
</evidence>
<dbReference type="Gene3D" id="3.30.1540.10">
    <property type="entry name" value="formyl-coa transferase, domain 3"/>
    <property type="match status" value="1"/>
</dbReference>
<dbReference type="InterPro" id="IPR050509">
    <property type="entry name" value="CoA-transferase_III"/>
</dbReference>
<comment type="caution">
    <text evidence="1">The sequence shown here is derived from an EMBL/GenBank/DDBJ whole genome shotgun (WGS) entry which is preliminary data.</text>
</comment>
<dbReference type="SUPFAM" id="SSF89796">
    <property type="entry name" value="CoA-transferase family III (CaiB/BaiF)"/>
    <property type="match status" value="1"/>
</dbReference>
<dbReference type="InterPro" id="IPR023606">
    <property type="entry name" value="CoA-Trfase_III_dom_1_sf"/>
</dbReference>
<organism evidence="1">
    <name type="scientific">marine sediment metagenome</name>
    <dbReference type="NCBI Taxonomy" id="412755"/>
    <lineage>
        <taxon>unclassified sequences</taxon>
        <taxon>metagenomes</taxon>
        <taxon>ecological metagenomes</taxon>
    </lineage>
</organism>
<gene>
    <name evidence="1" type="ORF">LCGC14_0747090</name>
</gene>
<sequence>METALGNITIIDLSRMLPGPYCTMILADLGAKVIRVEAPNDPMSNLPPFFQKDGHYVSAFNAVLMRNKKSITLNLKTEEAKKIFYELVKKADVVMDTFRPGVMEKLGVDYKTLSAINPSIICCSMTGYGQNGPYKLKAGHDINYIGISGILDANRERAVFGREDQERPPIVPGLSPADIGGALVAAIGILSALFEREQNPERRGQFVDISMTDSTFFFQPLVAASKFVRDLSGKKGWGSGGGGGSAFYGTYRTKDDKYIAVGAIEPKFWHALCEGLGREDLKGKQRTQGEEKEKVIGEVQNEFLQKTQAEWLKIFENYDTCVSAVKNFWEACEDPQIIARNMIVKMEHPILGEVQNLGSPIKLSRTPATIRSFAPKIGQNTEEILKSLNHSEEDIQNFKKNKVI</sequence>
<dbReference type="PANTHER" id="PTHR48228:SF5">
    <property type="entry name" value="ALPHA-METHYLACYL-COA RACEMASE"/>
    <property type="match status" value="1"/>
</dbReference>
<name>A0A0F9QPY2_9ZZZZ</name>
<dbReference type="AlphaFoldDB" id="A0A0F9QPY2"/>
<evidence type="ECO:0000313" key="1">
    <source>
        <dbReference type="EMBL" id="KKN39077.1"/>
    </source>
</evidence>
<accession>A0A0F9QPY2</accession>